<dbReference type="PRINTS" id="PR00469">
    <property type="entry name" value="PNDRDTASEII"/>
</dbReference>
<name>A0A3M2L9L3_9NOCA</name>
<reference evidence="7 8" key="1">
    <citation type="submission" date="2018-10" db="EMBL/GenBank/DDBJ databases">
        <title>Isolation from cow dung.</title>
        <authorList>
            <person name="Ling L."/>
        </authorList>
    </citation>
    <scope>NUCLEOTIDE SEQUENCE [LARGE SCALE GENOMIC DNA]</scope>
    <source>
        <strain evidence="7 8">NEAU-LL90</strain>
    </source>
</reference>
<dbReference type="GO" id="GO:0019646">
    <property type="term" value="P:aerobic electron transport chain"/>
    <property type="evidence" value="ECO:0007669"/>
    <property type="project" value="TreeGrafter"/>
</dbReference>
<dbReference type="SUPFAM" id="SSF51905">
    <property type="entry name" value="FAD/NAD(P)-binding domain"/>
    <property type="match status" value="1"/>
</dbReference>
<proteinExistence type="inferred from homology"/>
<keyword evidence="8" id="KW-1185">Reference proteome</keyword>
<dbReference type="AlphaFoldDB" id="A0A3M2L9L3"/>
<evidence type="ECO:0000313" key="7">
    <source>
        <dbReference type="EMBL" id="RMI34289.1"/>
    </source>
</evidence>
<evidence type="ECO:0000256" key="4">
    <source>
        <dbReference type="ARBA" id="ARBA00022827"/>
    </source>
</evidence>
<feature type="domain" description="FAD/NAD(P)-binding" evidence="6">
    <location>
        <begin position="1"/>
        <end position="271"/>
    </location>
</feature>
<dbReference type="PANTHER" id="PTHR42913:SF3">
    <property type="entry name" value="64 KDA MITOCHONDRIAL NADH DEHYDROGENASE (EUROFUNG)"/>
    <property type="match status" value="1"/>
</dbReference>
<evidence type="ECO:0000313" key="8">
    <source>
        <dbReference type="Proteomes" id="UP000279275"/>
    </source>
</evidence>
<keyword evidence="5" id="KW-0560">Oxidoreductase</keyword>
<accession>A0A3M2L9L3</accession>
<dbReference type="EMBL" id="RFFH01000002">
    <property type="protein sequence ID" value="RMI34289.1"/>
    <property type="molecule type" value="Genomic_DNA"/>
</dbReference>
<evidence type="ECO:0000259" key="6">
    <source>
        <dbReference type="Pfam" id="PF07992"/>
    </source>
</evidence>
<dbReference type="GO" id="GO:0003955">
    <property type="term" value="F:NAD(P)H dehydrogenase (quinone) activity"/>
    <property type="evidence" value="ECO:0007669"/>
    <property type="project" value="TreeGrafter"/>
</dbReference>
<comment type="caution">
    <text evidence="7">The sequence shown here is derived from an EMBL/GenBank/DDBJ whole genome shotgun (WGS) entry which is preliminary data.</text>
</comment>
<organism evidence="7 8">
    <name type="scientific">Nocardia stercoris</name>
    <dbReference type="NCBI Taxonomy" id="2483361"/>
    <lineage>
        <taxon>Bacteria</taxon>
        <taxon>Bacillati</taxon>
        <taxon>Actinomycetota</taxon>
        <taxon>Actinomycetes</taxon>
        <taxon>Mycobacteriales</taxon>
        <taxon>Nocardiaceae</taxon>
        <taxon>Nocardia</taxon>
    </lineage>
</organism>
<gene>
    <name evidence="7" type="ORF">EBN03_07780</name>
</gene>
<dbReference type="PRINTS" id="PR00368">
    <property type="entry name" value="FADPNR"/>
</dbReference>
<keyword evidence="3" id="KW-0285">Flavoprotein</keyword>
<sequence>MKVVVVGAGYAGTMAANKVAAKVRGAQVTMVNPRAEFVERVRLHQQVAGTCHAATPLAEMVGDRVTTLVGSVDEIGDGTVTMSDGTGLEFDYLFVAVGSTVDPLPGTVAVGTWEGAQDAREQLERLAAGAVVTVVGGGLTGLETAAEIAEARTDLTIRLVSSTVGESLSEGGRQRARSGLARLGVEIVSDTVTAAADGEVILRSGTRLPSDLTLWAVMGTIPDLVARSGLPVDDAGRALVDEYLRSVNDERIFVVGDCAAVPGARAACATAVPQGTHAANTLARISRNRKPAPYSMGYVGQAVSLGRRDSVIQVTRRDDSPRRAYLSGRTGAALKEAIVRGAKAAPRTGIYAWMPGKK</sequence>
<evidence type="ECO:0000256" key="2">
    <source>
        <dbReference type="ARBA" id="ARBA00005272"/>
    </source>
</evidence>
<dbReference type="Pfam" id="PF07992">
    <property type="entry name" value="Pyr_redox_2"/>
    <property type="match status" value="1"/>
</dbReference>
<dbReference type="Gene3D" id="3.50.50.100">
    <property type="match status" value="1"/>
</dbReference>
<evidence type="ECO:0000256" key="5">
    <source>
        <dbReference type="ARBA" id="ARBA00023002"/>
    </source>
</evidence>
<dbReference type="InterPro" id="IPR036188">
    <property type="entry name" value="FAD/NAD-bd_sf"/>
</dbReference>
<dbReference type="Proteomes" id="UP000279275">
    <property type="component" value="Unassembled WGS sequence"/>
</dbReference>
<comment type="cofactor">
    <cofactor evidence="1">
        <name>FAD</name>
        <dbReference type="ChEBI" id="CHEBI:57692"/>
    </cofactor>
</comment>
<dbReference type="OrthoDB" id="9784880at2"/>
<comment type="similarity">
    <text evidence="2">Belongs to the NADH dehydrogenase family.</text>
</comment>
<protein>
    <submittedName>
        <fullName evidence="7">Dehydrogenase</fullName>
    </submittedName>
</protein>
<dbReference type="PANTHER" id="PTHR42913">
    <property type="entry name" value="APOPTOSIS-INDUCING FACTOR 1"/>
    <property type="match status" value="1"/>
</dbReference>
<dbReference type="InterPro" id="IPR023753">
    <property type="entry name" value="FAD/NAD-binding_dom"/>
</dbReference>
<keyword evidence="4" id="KW-0274">FAD</keyword>
<evidence type="ECO:0000256" key="1">
    <source>
        <dbReference type="ARBA" id="ARBA00001974"/>
    </source>
</evidence>
<dbReference type="RefSeq" id="WP_122187213.1">
    <property type="nucleotide sequence ID" value="NZ_RFFH01000002.1"/>
</dbReference>
<dbReference type="InterPro" id="IPR051169">
    <property type="entry name" value="NADH-Q_oxidoreductase"/>
</dbReference>
<evidence type="ECO:0000256" key="3">
    <source>
        <dbReference type="ARBA" id="ARBA00022630"/>
    </source>
</evidence>